<evidence type="ECO:0000256" key="1">
    <source>
        <dbReference type="SAM" id="MobiDB-lite"/>
    </source>
</evidence>
<proteinExistence type="predicted"/>
<evidence type="ECO:0000313" key="3">
    <source>
        <dbReference type="Proteomes" id="UP000316921"/>
    </source>
</evidence>
<dbReference type="Proteomes" id="UP000316921">
    <property type="component" value="Chromosome"/>
</dbReference>
<dbReference type="KEGG" id="pbap:Pla133_24080"/>
<name>A0A518BK22_9BACT</name>
<dbReference type="EMBL" id="CP036287">
    <property type="protein sequence ID" value="QDU67327.1"/>
    <property type="molecule type" value="Genomic_DNA"/>
</dbReference>
<organism evidence="2 3">
    <name type="scientific">Engelhardtia mirabilis</name>
    <dbReference type="NCBI Taxonomy" id="2528011"/>
    <lineage>
        <taxon>Bacteria</taxon>
        <taxon>Pseudomonadati</taxon>
        <taxon>Planctomycetota</taxon>
        <taxon>Planctomycetia</taxon>
        <taxon>Planctomycetia incertae sedis</taxon>
        <taxon>Engelhardtia</taxon>
    </lineage>
</organism>
<evidence type="ECO:0000313" key="2">
    <source>
        <dbReference type="EMBL" id="QDU67327.1"/>
    </source>
</evidence>
<feature type="region of interest" description="Disordered" evidence="1">
    <location>
        <begin position="169"/>
        <end position="196"/>
    </location>
</feature>
<evidence type="ECO:0008006" key="4">
    <source>
        <dbReference type="Google" id="ProtNLM"/>
    </source>
</evidence>
<gene>
    <name evidence="2" type="ORF">Pla133_24080</name>
</gene>
<dbReference type="AlphaFoldDB" id="A0A518BK22"/>
<sequence>MTNRRTNDSLSRANRQRLTEARKTAFLEALRIHGVATRAAREASPNAKGTSAISTFRDARARDPEFDAAWDDAIEAHHGDLLAELYRRAMTGDQVPIQNAKGEVIGWRSIRSDKLLLEAVRAHVPAFTPRMQTEATVEQTVTKKPAKGIPLEQLSPESREDLLRILEREKAIRDGTDAPRNGHAPSPHLPLTERER</sequence>
<accession>A0A518BK22</accession>
<keyword evidence="3" id="KW-1185">Reference proteome</keyword>
<protein>
    <recommendedName>
        <fullName evidence="4">Terminase small subunit</fullName>
    </recommendedName>
</protein>
<reference evidence="2 3" key="1">
    <citation type="submission" date="2019-02" db="EMBL/GenBank/DDBJ databases">
        <title>Deep-cultivation of Planctomycetes and their phenomic and genomic characterization uncovers novel biology.</title>
        <authorList>
            <person name="Wiegand S."/>
            <person name="Jogler M."/>
            <person name="Boedeker C."/>
            <person name="Pinto D."/>
            <person name="Vollmers J."/>
            <person name="Rivas-Marin E."/>
            <person name="Kohn T."/>
            <person name="Peeters S.H."/>
            <person name="Heuer A."/>
            <person name="Rast P."/>
            <person name="Oberbeckmann S."/>
            <person name="Bunk B."/>
            <person name="Jeske O."/>
            <person name="Meyerdierks A."/>
            <person name="Storesund J.E."/>
            <person name="Kallscheuer N."/>
            <person name="Luecker S."/>
            <person name="Lage O.M."/>
            <person name="Pohl T."/>
            <person name="Merkel B.J."/>
            <person name="Hornburger P."/>
            <person name="Mueller R.-W."/>
            <person name="Bruemmer F."/>
            <person name="Labrenz M."/>
            <person name="Spormann A.M."/>
            <person name="Op den Camp H."/>
            <person name="Overmann J."/>
            <person name="Amann R."/>
            <person name="Jetten M.S.M."/>
            <person name="Mascher T."/>
            <person name="Medema M.H."/>
            <person name="Devos D.P."/>
            <person name="Kaster A.-K."/>
            <person name="Ovreas L."/>
            <person name="Rohde M."/>
            <person name="Galperin M.Y."/>
            <person name="Jogler C."/>
        </authorList>
    </citation>
    <scope>NUCLEOTIDE SEQUENCE [LARGE SCALE GENOMIC DNA]</scope>
    <source>
        <strain evidence="2 3">Pla133</strain>
    </source>
</reference>
<dbReference type="RefSeq" id="WP_145065383.1">
    <property type="nucleotide sequence ID" value="NZ_CP036287.1"/>
</dbReference>